<dbReference type="Proteomes" id="UP001175227">
    <property type="component" value="Unassembled WGS sequence"/>
</dbReference>
<evidence type="ECO:0000313" key="3">
    <source>
        <dbReference type="Proteomes" id="UP001175227"/>
    </source>
</evidence>
<accession>A0AA39PNZ6</accession>
<keyword evidence="3" id="KW-1185">Reference proteome</keyword>
<comment type="caution">
    <text evidence="2">The sequence shown here is derived from an EMBL/GenBank/DDBJ whole genome shotgun (WGS) entry which is preliminary data.</text>
</comment>
<proteinExistence type="predicted"/>
<reference evidence="2" key="1">
    <citation type="submission" date="2023-06" db="EMBL/GenBank/DDBJ databases">
        <authorList>
            <consortium name="Lawrence Berkeley National Laboratory"/>
            <person name="Ahrendt S."/>
            <person name="Sahu N."/>
            <person name="Indic B."/>
            <person name="Wong-Bajracharya J."/>
            <person name="Merenyi Z."/>
            <person name="Ke H.-M."/>
            <person name="Monk M."/>
            <person name="Kocsube S."/>
            <person name="Drula E."/>
            <person name="Lipzen A."/>
            <person name="Balint B."/>
            <person name="Henrissat B."/>
            <person name="Andreopoulos B."/>
            <person name="Martin F.M."/>
            <person name="Harder C.B."/>
            <person name="Rigling D."/>
            <person name="Ford K.L."/>
            <person name="Foster G.D."/>
            <person name="Pangilinan J."/>
            <person name="Papanicolaou A."/>
            <person name="Barry K."/>
            <person name="LaButti K."/>
            <person name="Viragh M."/>
            <person name="Koriabine M."/>
            <person name="Yan M."/>
            <person name="Riley R."/>
            <person name="Champramary S."/>
            <person name="Plett K.L."/>
            <person name="Tsai I.J."/>
            <person name="Slot J."/>
            <person name="Sipos G."/>
            <person name="Plett J."/>
            <person name="Nagy L.G."/>
            <person name="Grigoriev I.V."/>
        </authorList>
    </citation>
    <scope>NUCLEOTIDE SEQUENCE</scope>
    <source>
        <strain evidence="2">ICMP 16352</strain>
    </source>
</reference>
<feature type="chain" id="PRO_5041295344" description="Secreted protein" evidence="1">
    <location>
        <begin position="26"/>
        <end position="226"/>
    </location>
</feature>
<evidence type="ECO:0000313" key="2">
    <source>
        <dbReference type="EMBL" id="KAK0487848.1"/>
    </source>
</evidence>
<dbReference type="EMBL" id="JAUEPR010000003">
    <property type="protein sequence ID" value="KAK0487848.1"/>
    <property type="molecule type" value="Genomic_DNA"/>
</dbReference>
<evidence type="ECO:0008006" key="4">
    <source>
        <dbReference type="Google" id="ProtNLM"/>
    </source>
</evidence>
<name>A0AA39PNZ6_9AGAR</name>
<keyword evidence="1" id="KW-0732">Signal</keyword>
<sequence>MQSSRCEFVELMTLFAFVKLGGCTAYNMTRRCKPDVCHILLCPTSFLSSDSVFSQTGKPCRQRYFRVENGDFLSYNYELVIETMFVIYFSASNISCRFHAHIVRMGYESLNCCSLRMGRHCRGLLAIRCILLWLGARIISHSAFRFYGESFWIHHAYWVTSGFRRCTNFMTSHSPFYNCPRVVQDCRSYRILHANERHIPGYSGPHLRLLKRGIFLRLSQRIRHHR</sequence>
<gene>
    <name evidence="2" type="ORF">IW261DRAFT_648773</name>
</gene>
<protein>
    <recommendedName>
        <fullName evidence="4">Secreted protein</fullName>
    </recommendedName>
</protein>
<dbReference type="AlphaFoldDB" id="A0AA39PNZ6"/>
<evidence type="ECO:0000256" key="1">
    <source>
        <dbReference type="SAM" id="SignalP"/>
    </source>
</evidence>
<feature type="signal peptide" evidence="1">
    <location>
        <begin position="1"/>
        <end position="25"/>
    </location>
</feature>
<organism evidence="2 3">
    <name type="scientific">Armillaria novae-zelandiae</name>
    <dbReference type="NCBI Taxonomy" id="153914"/>
    <lineage>
        <taxon>Eukaryota</taxon>
        <taxon>Fungi</taxon>
        <taxon>Dikarya</taxon>
        <taxon>Basidiomycota</taxon>
        <taxon>Agaricomycotina</taxon>
        <taxon>Agaricomycetes</taxon>
        <taxon>Agaricomycetidae</taxon>
        <taxon>Agaricales</taxon>
        <taxon>Marasmiineae</taxon>
        <taxon>Physalacriaceae</taxon>
        <taxon>Armillaria</taxon>
    </lineage>
</organism>